<protein>
    <recommendedName>
        <fullName evidence="6">GRIP domain-containing protein</fullName>
    </recommendedName>
</protein>
<comment type="subcellular location">
    <subcellularLocation>
        <location evidence="1">Golgi apparatus</location>
    </subcellularLocation>
</comment>
<dbReference type="PANTHER" id="PTHR18921">
    <property type="entry name" value="MYOSIN HEAVY CHAIN - RELATED"/>
    <property type="match status" value="1"/>
</dbReference>
<gene>
    <name evidence="4" type="ORF">V6N11_023297</name>
</gene>
<keyword evidence="2" id="KW-0333">Golgi apparatus</keyword>
<accession>A0ABR2TLT0</accession>
<dbReference type="EMBL" id="JBBPBN010000005">
    <property type="protein sequence ID" value="KAK9038427.1"/>
    <property type="molecule type" value="Genomic_DNA"/>
</dbReference>
<name>A0ABR2TLT0_9ROSI</name>
<reference evidence="4 5" key="1">
    <citation type="journal article" date="2024" name="G3 (Bethesda)">
        <title>Genome assembly of Hibiscus sabdariffa L. provides insights into metabolisms of medicinal natural products.</title>
        <authorList>
            <person name="Kim T."/>
        </authorList>
    </citation>
    <scope>NUCLEOTIDE SEQUENCE [LARGE SCALE GENOMIC DNA]</scope>
    <source>
        <strain evidence="4">TK-2024</strain>
        <tissue evidence="4">Old leaves</tissue>
    </source>
</reference>
<dbReference type="Proteomes" id="UP001396334">
    <property type="component" value="Unassembled WGS sequence"/>
</dbReference>
<evidence type="ECO:0000313" key="4">
    <source>
        <dbReference type="EMBL" id="KAK9038427.1"/>
    </source>
</evidence>
<sequence length="230" mass="25678">MRLQEEHKLNEYFQEELNSVKLEMEKAFTELNKLCAELNGEIVDISDLQTKLNGLEDDSSDDTDAYDHAKLSKREEEEIFVKLSQTERAVAVAEGKARVNKLDEDNGKLRLTLQHNMTRLNTMSTDSDYLVDRRIVIKLLVTYFRSNHSKEVLNVMVRMLGFSDEDKQSIGIAEQGTGKGVVPGVLGLPGRLFGGILGGGSADVRANIAPDNQVLNPLNENMKQSNVTQP</sequence>
<dbReference type="PANTHER" id="PTHR18921:SF2">
    <property type="entry name" value="THYROID RECEPTOR-INTERACTING PROTEIN 11"/>
    <property type="match status" value="1"/>
</dbReference>
<evidence type="ECO:0000256" key="3">
    <source>
        <dbReference type="ARBA" id="ARBA00023054"/>
    </source>
</evidence>
<comment type="caution">
    <text evidence="4">The sequence shown here is derived from an EMBL/GenBank/DDBJ whole genome shotgun (WGS) entry which is preliminary data.</text>
</comment>
<keyword evidence="5" id="KW-1185">Reference proteome</keyword>
<evidence type="ECO:0000256" key="1">
    <source>
        <dbReference type="ARBA" id="ARBA00004555"/>
    </source>
</evidence>
<organism evidence="4 5">
    <name type="scientific">Hibiscus sabdariffa</name>
    <name type="common">roselle</name>
    <dbReference type="NCBI Taxonomy" id="183260"/>
    <lineage>
        <taxon>Eukaryota</taxon>
        <taxon>Viridiplantae</taxon>
        <taxon>Streptophyta</taxon>
        <taxon>Embryophyta</taxon>
        <taxon>Tracheophyta</taxon>
        <taxon>Spermatophyta</taxon>
        <taxon>Magnoliopsida</taxon>
        <taxon>eudicotyledons</taxon>
        <taxon>Gunneridae</taxon>
        <taxon>Pentapetalae</taxon>
        <taxon>rosids</taxon>
        <taxon>malvids</taxon>
        <taxon>Malvales</taxon>
        <taxon>Malvaceae</taxon>
        <taxon>Malvoideae</taxon>
        <taxon>Hibiscus</taxon>
    </lineage>
</organism>
<evidence type="ECO:0000256" key="2">
    <source>
        <dbReference type="ARBA" id="ARBA00023034"/>
    </source>
</evidence>
<proteinExistence type="predicted"/>
<evidence type="ECO:0000313" key="5">
    <source>
        <dbReference type="Proteomes" id="UP001396334"/>
    </source>
</evidence>
<keyword evidence="3" id="KW-0175">Coiled coil</keyword>
<evidence type="ECO:0008006" key="6">
    <source>
        <dbReference type="Google" id="ProtNLM"/>
    </source>
</evidence>